<feature type="signal peptide" evidence="2">
    <location>
        <begin position="1"/>
        <end position="28"/>
    </location>
</feature>
<keyword evidence="1" id="KW-0472">Membrane</keyword>
<keyword evidence="1" id="KW-1133">Transmembrane helix</keyword>
<accession>A0ABY4W7M2</accession>
<keyword evidence="2" id="KW-0732">Signal</keyword>
<dbReference type="RefSeq" id="WP_251937870.1">
    <property type="nucleotide sequence ID" value="NZ_CP098747.1"/>
</dbReference>
<evidence type="ECO:0000313" key="4">
    <source>
        <dbReference type="Proteomes" id="UP001056291"/>
    </source>
</evidence>
<keyword evidence="4" id="KW-1185">Reference proteome</keyword>
<sequence>MSLLSGKLFRIASTSVVVLGLSLTSAVAATTYTDRSLFEPTLGTSVTDDYSNAGYGRPPIATSNRFTNEEMSDVLGETEYTATSIGYPINSNSVFGVNSGNGQAYCAGCNGSFNLGFTSTSVGTSDGVFGVGFDFLNLEDPFYTAFVTFGDGTTANYALPQSNSFQNFFGITSDLLVTSMHLGLIDGATTQLEGLFVIDNLTIGSAAPLSAVPLPAALPLYGAGMALLGLAGWHRKRKLNAKVA</sequence>
<feature type="transmembrane region" description="Helical" evidence="1">
    <location>
        <begin position="212"/>
        <end position="233"/>
    </location>
</feature>
<proteinExistence type="predicted"/>
<organism evidence="3 4">
    <name type="scientific">Sneathiella marina</name>
    <dbReference type="NCBI Taxonomy" id="2950108"/>
    <lineage>
        <taxon>Bacteria</taxon>
        <taxon>Pseudomonadati</taxon>
        <taxon>Pseudomonadota</taxon>
        <taxon>Alphaproteobacteria</taxon>
        <taxon>Sneathiellales</taxon>
        <taxon>Sneathiellaceae</taxon>
        <taxon>Sneathiella</taxon>
    </lineage>
</organism>
<reference evidence="3" key="1">
    <citation type="submission" date="2022-06" db="EMBL/GenBank/DDBJ databases">
        <title>Sneathiella actinostolidae sp. nov., isolated from a sea anemonein the Western Pacific Ocean.</title>
        <authorList>
            <person name="Wei M.J."/>
        </authorList>
    </citation>
    <scope>NUCLEOTIDE SEQUENCE</scope>
    <source>
        <strain evidence="3">PHK-P5</strain>
    </source>
</reference>
<dbReference type="Proteomes" id="UP001056291">
    <property type="component" value="Chromosome"/>
</dbReference>
<keyword evidence="1" id="KW-0812">Transmembrane</keyword>
<evidence type="ECO:0000256" key="1">
    <source>
        <dbReference type="SAM" id="Phobius"/>
    </source>
</evidence>
<name>A0ABY4W7M2_9PROT</name>
<evidence type="ECO:0008006" key="5">
    <source>
        <dbReference type="Google" id="ProtNLM"/>
    </source>
</evidence>
<protein>
    <recommendedName>
        <fullName evidence="5">PEP-CTERM protein-sorting domain-containing protein</fullName>
    </recommendedName>
</protein>
<evidence type="ECO:0000313" key="3">
    <source>
        <dbReference type="EMBL" id="USG63186.1"/>
    </source>
</evidence>
<feature type="chain" id="PRO_5046288951" description="PEP-CTERM protein-sorting domain-containing protein" evidence="2">
    <location>
        <begin position="29"/>
        <end position="244"/>
    </location>
</feature>
<evidence type="ECO:0000256" key="2">
    <source>
        <dbReference type="SAM" id="SignalP"/>
    </source>
</evidence>
<gene>
    <name evidence="3" type="ORF">NBZ79_09380</name>
</gene>
<dbReference type="EMBL" id="CP098747">
    <property type="protein sequence ID" value="USG63186.1"/>
    <property type="molecule type" value="Genomic_DNA"/>
</dbReference>